<dbReference type="PANTHER" id="PTHR35936">
    <property type="entry name" value="MEMBRANE-BOUND LYTIC MUREIN TRANSGLYCOSYLASE F"/>
    <property type="match status" value="1"/>
</dbReference>
<dbReference type="Proteomes" id="UP000000248">
    <property type="component" value="Chromosome"/>
</dbReference>
<dbReference type="SUPFAM" id="SSF53850">
    <property type="entry name" value="Periplasmic binding protein-like II"/>
    <property type="match status" value="1"/>
</dbReference>
<keyword evidence="2" id="KW-0732">Signal</keyword>
<accession>A5EW03</accession>
<name>A5EW03_DICNV</name>
<dbReference type="STRING" id="246195.DNO_0377"/>
<dbReference type="EMBL" id="CP000513">
    <property type="protein sequence ID" value="ABQ14215.1"/>
    <property type="molecule type" value="Genomic_DNA"/>
</dbReference>
<feature type="domain" description="Solute-binding protein family 3/N-terminal" evidence="3">
    <location>
        <begin position="23"/>
        <end position="248"/>
    </location>
</feature>
<gene>
    <name evidence="4" type="ordered locus">DNO_0377</name>
</gene>
<dbReference type="eggNOG" id="COG0834">
    <property type="taxonomic scope" value="Bacteria"/>
</dbReference>
<evidence type="ECO:0000256" key="1">
    <source>
        <dbReference type="ARBA" id="ARBA00010333"/>
    </source>
</evidence>
<protein>
    <submittedName>
        <fullName evidence="4">Bacterial extracellular solute-binding family protein</fullName>
    </submittedName>
</protein>
<evidence type="ECO:0000313" key="5">
    <source>
        <dbReference type="Proteomes" id="UP000000248"/>
    </source>
</evidence>
<evidence type="ECO:0000256" key="2">
    <source>
        <dbReference type="ARBA" id="ARBA00022729"/>
    </source>
</evidence>
<dbReference type="InterPro" id="IPR001638">
    <property type="entry name" value="Solute-binding_3/MltF_N"/>
</dbReference>
<dbReference type="AlphaFoldDB" id="A5EW03"/>
<sequence length="248" mass="27666">MKNNVLLIALGFSILSQTVLAKTYLVGTERIYAPYASTDERGKVSGIDIDILNAIAIDQDIEFDYKILPWSALKNWKEEGLSIIMEGVSRSDLSDFSGITASEYYLESKDCIFSLDKDKLAHWTNGTISTDPADGLKDLFLENQIITNPDQFVAFPGTHFLSLKSLLNGKAEFAAGDCLVLNYLATRGALSRRVFYSQVIDMTAEDKDATQLVIGVDEREQELLRKINAGLENIRKSGELSQIIARWR</sequence>
<dbReference type="SMART" id="SM00062">
    <property type="entry name" value="PBPb"/>
    <property type="match status" value="1"/>
</dbReference>
<reference evidence="4 5" key="1">
    <citation type="journal article" date="2007" name="Nat. Biotechnol.">
        <title>Genome sequence and identification of candidate vaccine antigens from the animal pathogen Dichelobacter nodosus.</title>
        <authorList>
            <person name="Myers G.S."/>
            <person name="Parker D."/>
            <person name="Al-Hasani K."/>
            <person name="Kennan R.M."/>
            <person name="Seemann T."/>
            <person name="Ren Q."/>
            <person name="Badger J.H."/>
            <person name="Selengut J.D."/>
            <person name="Deboy R.T."/>
            <person name="Tettelin H."/>
            <person name="Boyce J.D."/>
            <person name="McCarl V.P."/>
            <person name="Han X."/>
            <person name="Nelson W.C."/>
            <person name="Madupu R."/>
            <person name="Mohamoud Y."/>
            <person name="Holley T."/>
            <person name="Fedorova N."/>
            <person name="Khouri H."/>
            <person name="Bottomley S.P."/>
            <person name="Whittington R.J."/>
            <person name="Adler B."/>
            <person name="Songer J.G."/>
            <person name="Rood J.I."/>
            <person name="Paulsen I.T."/>
        </authorList>
    </citation>
    <scope>NUCLEOTIDE SEQUENCE [LARGE SCALE GENOMIC DNA]</scope>
    <source>
        <strain evidence="4 5">VCS1703A</strain>
    </source>
</reference>
<comment type="similarity">
    <text evidence="1">Belongs to the bacterial solute-binding protein 3 family.</text>
</comment>
<dbReference type="KEGG" id="dno:DNO_0377"/>
<dbReference type="Pfam" id="PF00497">
    <property type="entry name" value="SBP_bac_3"/>
    <property type="match status" value="1"/>
</dbReference>
<dbReference type="HOGENOM" id="CLU_1118791_0_0_6"/>
<evidence type="ECO:0000313" key="4">
    <source>
        <dbReference type="EMBL" id="ABQ14215.1"/>
    </source>
</evidence>
<evidence type="ECO:0000259" key="3">
    <source>
        <dbReference type="SMART" id="SM00062"/>
    </source>
</evidence>
<keyword evidence="5" id="KW-1185">Reference proteome</keyword>
<dbReference type="PANTHER" id="PTHR35936:SF19">
    <property type="entry name" value="AMINO-ACID-BINDING PROTEIN YXEM-RELATED"/>
    <property type="match status" value="1"/>
</dbReference>
<dbReference type="Gene3D" id="3.40.190.10">
    <property type="entry name" value="Periplasmic binding protein-like II"/>
    <property type="match status" value="2"/>
</dbReference>
<organism evidence="4 5">
    <name type="scientific">Dichelobacter nodosus (strain VCS1703A)</name>
    <dbReference type="NCBI Taxonomy" id="246195"/>
    <lineage>
        <taxon>Bacteria</taxon>
        <taxon>Pseudomonadati</taxon>
        <taxon>Pseudomonadota</taxon>
        <taxon>Gammaproteobacteria</taxon>
        <taxon>Cardiobacteriales</taxon>
        <taxon>Cardiobacteriaceae</taxon>
        <taxon>Dichelobacter</taxon>
    </lineage>
</organism>
<proteinExistence type="inferred from homology"/>